<comment type="caution">
    <text evidence="2">The sequence shown here is derived from an EMBL/GenBank/DDBJ whole genome shotgun (WGS) entry which is preliminary data.</text>
</comment>
<reference evidence="2 3" key="1">
    <citation type="submission" date="2017-01" db="EMBL/GenBank/DDBJ databases">
        <title>Novel large sulfur bacteria in the metagenomes of groundwater-fed chemosynthetic microbial mats in the Lake Huron basin.</title>
        <authorList>
            <person name="Sharrar A.M."/>
            <person name="Flood B.E."/>
            <person name="Bailey J.V."/>
            <person name="Jones D.S."/>
            <person name="Biddanda B."/>
            <person name="Ruberg S.A."/>
            <person name="Marcus D.N."/>
            <person name="Dick G.J."/>
        </authorList>
    </citation>
    <scope>NUCLEOTIDE SEQUENCE [LARGE SCALE GENOMIC DNA]</scope>
    <source>
        <strain evidence="2">A8</strain>
    </source>
</reference>
<dbReference type="AlphaFoldDB" id="A0A1Y1QGI8"/>
<proteinExistence type="predicted"/>
<keyword evidence="1" id="KW-0175">Coiled coil</keyword>
<dbReference type="STRING" id="1123401.GCA_000621325_01429"/>
<evidence type="ECO:0000313" key="3">
    <source>
        <dbReference type="Proteomes" id="UP000192491"/>
    </source>
</evidence>
<dbReference type="EMBL" id="MTEJ01000307">
    <property type="protein sequence ID" value="OQX05051.1"/>
    <property type="molecule type" value="Genomic_DNA"/>
</dbReference>
<gene>
    <name evidence="2" type="ORF">BWK73_34625</name>
</gene>
<feature type="coiled-coil region" evidence="1">
    <location>
        <begin position="55"/>
        <end position="147"/>
    </location>
</feature>
<evidence type="ECO:0000313" key="2">
    <source>
        <dbReference type="EMBL" id="OQX05051.1"/>
    </source>
</evidence>
<protein>
    <submittedName>
        <fullName evidence="2">Uncharacterized protein</fullName>
    </submittedName>
</protein>
<accession>A0A1Y1QGI8</accession>
<dbReference type="Proteomes" id="UP000192491">
    <property type="component" value="Unassembled WGS sequence"/>
</dbReference>
<sequence length="174" mass="20100">MTMTTTEADLDFAPPVQDKNLDMVRNILFGDTTRENEKRLANLERFVKVWTNSVRDEMRKNMDSLNHEIHMLQDLLDQEAKARMGDGAAARKHLEQNSKSIESLQRQLQTNETNLTQRIEQESKLLSQVMEEQRIELLNQIKQAAEQLRQDKVDRKMLAGLLDTVSHQLAGDKA</sequence>
<name>A0A1Y1QGI8_9GAMM</name>
<evidence type="ECO:0000256" key="1">
    <source>
        <dbReference type="SAM" id="Coils"/>
    </source>
</evidence>
<organism evidence="2 3">
    <name type="scientific">Thiothrix lacustris</name>
    <dbReference type="NCBI Taxonomy" id="525917"/>
    <lineage>
        <taxon>Bacteria</taxon>
        <taxon>Pseudomonadati</taxon>
        <taxon>Pseudomonadota</taxon>
        <taxon>Gammaproteobacteria</taxon>
        <taxon>Thiotrichales</taxon>
        <taxon>Thiotrichaceae</taxon>
        <taxon>Thiothrix</taxon>
    </lineage>
</organism>